<dbReference type="SUPFAM" id="SSF159245">
    <property type="entry name" value="AttH-like"/>
    <property type="match status" value="1"/>
</dbReference>
<dbReference type="InterPro" id="IPR023374">
    <property type="entry name" value="AttH-like_dom_sf"/>
</dbReference>
<dbReference type="InterPro" id="IPR010791">
    <property type="entry name" value="AttH_dom"/>
</dbReference>
<sequence length="338" mass="38644">MTEAENFLTLFGGARGWDRNPQTYKIQDDAVHIADSNDHWEWWYFDFSFDNGYKAVATFHYRNMMIVPHIPTTQLFVYPPNGKPMAEMWALKPGQQHYAARDRCDVRMGDFSAVDQGDAYHVHMQMKRLGLDVTIRNTVPPWKAGTGVLWSEPSSAQETGWIVAIPRGIANGVLTIGEQVLNVRGAAYHDHNYGTGPMEKPFKAWYWGRLFDEQFTIIYGWVMPRVPGLPVVSPFMLARGSEIVLSTDLIHLIVTEIHDDKKFGFSLPMGMQILADVDNVNVDCRLKTERVVEALELPRGGKYFHYYRFLATYDADVNLDGTRHRASGETFHEAMYLD</sequence>
<dbReference type="Gene3D" id="2.40.370.10">
    <property type="entry name" value="AttH-like domain"/>
    <property type="match status" value="1"/>
</dbReference>
<name>A0A7C4EVW7_9BACT</name>
<accession>A0A7C4EVW7</accession>
<evidence type="ECO:0000313" key="2">
    <source>
        <dbReference type="EMBL" id="HGH60015.1"/>
    </source>
</evidence>
<reference evidence="2" key="1">
    <citation type="journal article" date="2020" name="mSystems">
        <title>Genome- and Community-Level Interaction Insights into Carbon Utilization and Element Cycling Functions of Hydrothermarchaeota in Hydrothermal Sediment.</title>
        <authorList>
            <person name="Zhou Z."/>
            <person name="Liu Y."/>
            <person name="Xu W."/>
            <person name="Pan J."/>
            <person name="Luo Z.H."/>
            <person name="Li M."/>
        </authorList>
    </citation>
    <scope>NUCLEOTIDE SEQUENCE [LARGE SCALE GENOMIC DNA]</scope>
    <source>
        <strain evidence="2">SpSt-769</strain>
    </source>
</reference>
<dbReference type="AlphaFoldDB" id="A0A7C4EVW7"/>
<dbReference type="EMBL" id="DTGT01000058">
    <property type="protein sequence ID" value="HGH60015.1"/>
    <property type="molecule type" value="Genomic_DNA"/>
</dbReference>
<proteinExistence type="predicted"/>
<dbReference type="Pfam" id="PF07143">
    <property type="entry name" value="CrtC"/>
    <property type="match status" value="1"/>
</dbReference>
<protein>
    <recommendedName>
        <fullName evidence="1">AttH domain-containing protein</fullName>
    </recommendedName>
</protein>
<gene>
    <name evidence="2" type="ORF">ENV54_01805</name>
</gene>
<evidence type="ECO:0000259" key="1">
    <source>
        <dbReference type="Pfam" id="PF07143"/>
    </source>
</evidence>
<comment type="caution">
    <text evidence="2">The sequence shown here is derived from an EMBL/GenBank/DDBJ whole genome shotgun (WGS) entry which is preliminary data.</text>
</comment>
<feature type="domain" description="AttH" evidence="1">
    <location>
        <begin position="87"/>
        <end position="195"/>
    </location>
</feature>
<organism evidence="2">
    <name type="scientific">Desulfomonile tiedjei</name>
    <dbReference type="NCBI Taxonomy" id="2358"/>
    <lineage>
        <taxon>Bacteria</taxon>
        <taxon>Pseudomonadati</taxon>
        <taxon>Thermodesulfobacteriota</taxon>
        <taxon>Desulfomonilia</taxon>
        <taxon>Desulfomonilales</taxon>
        <taxon>Desulfomonilaceae</taxon>
        <taxon>Desulfomonile</taxon>
    </lineage>
</organism>